<dbReference type="InterPro" id="IPR000551">
    <property type="entry name" value="MerR-type_HTH_dom"/>
</dbReference>
<evidence type="ECO:0000313" key="6">
    <source>
        <dbReference type="EMBL" id="PSL01654.1"/>
    </source>
</evidence>
<proteinExistence type="predicted"/>
<name>A0A2P8DWS0_9ACTN</name>
<keyword evidence="2 6" id="KW-0238">DNA-binding</keyword>
<dbReference type="PANTHER" id="PTHR30204:SF94">
    <property type="entry name" value="HEAVY METAL-DEPENDENT TRANSCRIPTIONAL REGULATOR HI_0293-RELATED"/>
    <property type="match status" value="1"/>
</dbReference>
<evidence type="ECO:0000256" key="3">
    <source>
        <dbReference type="ARBA" id="ARBA00023163"/>
    </source>
</evidence>
<feature type="domain" description="HTH merR-type" evidence="5">
    <location>
        <begin position="1"/>
        <end position="69"/>
    </location>
</feature>
<dbReference type="PRINTS" id="PR00040">
    <property type="entry name" value="HTHMERR"/>
</dbReference>
<dbReference type="AlphaFoldDB" id="A0A2P8DWS0"/>
<dbReference type="OrthoDB" id="9802039at2"/>
<keyword evidence="4" id="KW-0175">Coiled coil</keyword>
<keyword evidence="1" id="KW-0805">Transcription regulation</keyword>
<evidence type="ECO:0000313" key="7">
    <source>
        <dbReference type="Proteomes" id="UP000243528"/>
    </source>
</evidence>
<dbReference type="PANTHER" id="PTHR30204">
    <property type="entry name" value="REDOX-CYCLING DRUG-SENSING TRANSCRIPTIONAL ACTIVATOR SOXR"/>
    <property type="match status" value="1"/>
</dbReference>
<feature type="coiled-coil region" evidence="4">
    <location>
        <begin position="81"/>
        <end position="115"/>
    </location>
</feature>
<dbReference type="CDD" id="cd04770">
    <property type="entry name" value="HTH_HMRTR"/>
    <property type="match status" value="1"/>
</dbReference>
<dbReference type="GO" id="GO:0003700">
    <property type="term" value="F:DNA-binding transcription factor activity"/>
    <property type="evidence" value="ECO:0007669"/>
    <property type="project" value="InterPro"/>
</dbReference>
<dbReference type="GO" id="GO:0003677">
    <property type="term" value="F:DNA binding"/>
    <property type="evidence" value="ECO:0007669"/>
    <property type="project" value="UniProtKB-KW"/>
</dbReference>
<evidence type="ECO:0000256" key="1">
    <source>
        <dbReference type="ARBA" id="ARBA00023015"/>
    </source>
</evidence>
<evidence type="ECO:0000259" key="5">
    <source>
        <dbReference type="PROSITE" id="PS50937"/>
    </source>
</evidence>
<comment type="caution">
    <text evidence="6">The sequence shown here is derived from an EMBL/GenBank/DDBJ whole genome shotgun (WGS) entry which is preliminary data.</text>
</comment>
<dbReference type="EMBL" id="PYGE01000013">
    <property type="protein sequence ID" value="PSL01654.1"/>
    <property type="molecule type" value="Genomic_DNA"/>
</dbReference>
<sequence>MRIGELAQQTEVSTKTLRFYEDEGLLPDPGRTPSGYRDYDRGTVDRVQFIRAAQTAGLTLRQIGQILSIRDGGTTPCSHVEQFVDQRLTEVERRIAELEQTRGRLLELARRARELDPADCGGLCDIIPHTGTDPGINPGINPGTD</sequence>
<protein>
    <submittedName>
        <fullName evidence="6">DNA-binding transcriptional MerR regulator</fullName>
    </submittedName>
</protein>
<keyword evidence="3" id="KW-0804">Transcription</keyword>
<gene>
    <name evidence="6" type="ORF">CLV30_113142</name>
</gene>
<dbReference type="SMART" id="SM00422">
    <property type="entry name" value="HTH_MERR"/>
    <property type="match status" value="1"/>
</dbReference>
<accession>A0A2P8DWS0</accession>
<dbReference type="Proteomes" id="UP000243528">
    <property type="component" value="Unassembled WGS sequence"/>
</dbReference>
<dbReference type="InterPro" id="IPR009061">
    <property type="entry name" value="DNA-bd_dom_put_sf"/>
</dbReference>
<dbReference type="Pfam" id="PF13411">
    <property type="entry name" value="MerR_1"/>
    <property type="match status" value="1"/>
</dbReference>
<organism evidence="6 7">
    <name type="scientific">Haloactinopolyspora alba</name>
    <dbReference type="NCBI Taxonomy" id="648780"/>
    <lineage>
        <taxon>Bacteria</taxon>
        <taxon>Bacillati</taxon>
        <taxon>Actinomycetota</taxon>
        <taxon>Actinomycetes</taxon>
        <taxon>Jiangellales</taxon>
        <taxon>Jiangellaceae</taxon>
        <taxon>Haloactinopolyspora</taxon>
    </lineage>
</organism>
<evidence type="ECO:0000256" key="4">
    <source>
        <dbReference type="SAM" id="Coils"/>
    </source>
</evidence>
<reference evidence="6 7" key="1">
    <citation type="submission" date="2018-03" db="EMBL/GenBank/DDBJ databases">
        <title>Genomic Encyclopedia of Archaeal and Bacterial Type Strains, Phase II (KMG-II): from individual species to whole genera.</title>
        <authorList>
            <person name="Goeker M."/>
        </authorList>
    </citation>
    <scope>NUCLEOTIDE SEQUENCE [LARGE SCALE GENOMIC DNA]</scope>
    <source>
        <strain evidence="6 7">DSM 45211</strain>
    </source>
</reference>
<dbReference type="PROSITE" id="PS50937">
    <property type="entry name" value="HTH_MERR_2"/>
    <property type="match status" value="1"/>
</dbReference>
<keyword evidence="7" id="KW-1185">Reference proteome</keyword>
<dbReference type="PROSITE" id="PS00552">
    <property type="entry name" value="HTH_MERR_1"/>
    <property type="match status" value="1"/>
</dbReference>
<dbReference type="InterPro" id="IPR047057">
    <property type="entry name" value="MerR_fam"/>
</dbReference>
<dbReference type="Gene3D" id="1.10.1660.10">
    <property type="match status" value="1"/>
</dbReference>
<dbReference type="SUPFAM" id="SSF46955">
    <property type="entry name" value="Putative DNA-binding domain"/>
    <property type="match status" value="1"/>
</dbReference>
<dbReference type="RefSeq" id="WP_106538497.1">
    <property type="nucleotide sequence ID" value="NZ_PYGE01000013.1"/>
</dbReference>
<evidence type="ECO:0000256" key="2">
    <source>
        <dbReference type="ARBA" id="ARBA00023125"/>
    </source>
</evidence>